<dbReference type="Gene3D" id="3.40.50.2300">
    <property type="match status" value="1"/>
</dbReference>
<evidence type="ECO:0000256" key="2">
    <source>
        <dbReference type="ARBA" id="ARBA00012438"/>
    </source>
</evidence>
<keyword evidence="14" id="KW-1185">Reference proteome</keyword>
<reference evidence="13 14" key="1">
    <citation type="submission" date="2019-11" db="EMBL/GenBank/DDBJ databases">
        <title>Comparative genomics of hydrocarbon-degrading Desulfosarcina strains.</title>
        <authorList>
            <person name="Watanabe M."/>
            <person name="Kojima H."/>
            <person name="Fukui M."/>
        </authorList>
    </citation>
    <scope>NUCLEOTIDE SEQUENCE [LARGE SCALE GENOMIC DNA]</scope>
    <source>
        <strain evidence="13 14">PP31</strain>
    </source>
</reference>
<comment type="catalytic activity">
    <reaction evidence="1">
        <text>ATP + protein L-histidine = ADP + protein N-phospho-L-histidine.</text>
        <dbReference type="EC" id="2.7.13.3"/>
    </reaction>
</comment>
<evidence type="ECO:0000256" key="4">
    <source>
        <dbReference type="ARBA" id="ARBA00022679"/>
    </source>
</evidence>
<accession>A0A5K7ZG19</accession>
<sequence>MTPADNDKWSVLIIDDEQDIREVTAMALTDAGYRVETVADGKSGLDFFQSNLPQIVITDIRMPGMDGIQVLEAIKLRFPDTEVIVATAFGEMETAIRALQLDASDFITKPIHTEALMVALERARQRYTNRQQIKAYTRQLEQGLSRTSRQLEETVAYQQRLIESSMDGILGCDADGKVATFNRSMEKMVGIDRAEAIGRLALKDLFGSSEYERLQTDMQASGHGGVNRLMLYETRLLDRQHKPVPVQLSAAVLMEDDRKSGLVCFFRDLRRIHRLEREMADQARLLHQDKMMSLGRLAASVAHEINNPLSGILNYIRLMLRTFQKGPLPADKQKQFCGYLELVESETDRCSTIVSSLLTFSRRSPISVGPVSVNAVVERSIVLAGHRLEMANVTLDNRVQNDLPEIRGDANQLQQCLLNLMFNAVDAMPQGGRLTLASALEEEPPTVVLTVTDTGTGIEKDSLEHIFEPFFTTKKEGYGVGLGLSTTYGIIERHGGSLSAVSQPGKGTTFEIRLPVEADIPKRPGGNA</sequence>
<dbReference type="PANTHER" id="PTHR43065:SF10">
    <property type="entry name" value="PEROXIDE STRESS-ACTIVATED HISTIDINE KINASE MAK3"/>
    <property type="match status" value="1"/>
</dbReference>
<dbReference type="PANTHER" id="PTHR43065">
    <property type="entry name" value="SENSOR HISTIDINE KINASE"/>
    <property type="match status" value="1"/>
</dbReference>
<evidence type="ECO:0000259" key="10">
    <source>
        <dbReference type="PROSITE" id="PS50109"/>
    </source>
</evidence>
<dbReference type="PROSITE" id="PS50112">
    <property type="entry name" value="PAS"/>
    <property type="match status" value="1"/>
</dbReference>
<dbReference type="Gene3D" id="1.10.287.130">
    <property type="match status" value="1"/>
</dbReference>
<dbReference type="CDD" id="cd00082">
    <property type="entry name" value="HisKA"/>
    <property type="match status" value="1"/>
</dbReference>
<dbReference type="InterPro" id="IPR000014">
    <property type="entry name" value="PAS"/>
</dbReference>
<keyword evidence="5" id="KW-0547">Nucleotide-binding</keyword>
<dbReference type="InterPro" id="IPR036097">
    <property type="entry name" value="HisK_dim/P_sf"/>
</dbReference>
<dbReference type="InterPro" id="IPR004358">
    <property type="entry name" value="Sig_transdc_His_kin-like_C"/>
</dbReference>
<dbReference type="PROSITE" id="PS50110">
    <property type="entry name" value="RESPONSE_REGULATORY"/>
    <property type="match status" value="1"/>
</dbReference>
<dbReference type="Pfam" id="PF00989">
    <property type="entry name" value="PAS"/>
    <property type="match status" value="1"/>
</dbReference>
<feature type="domain" description="Response regulatory" evidence="11">
    <location>
        <begin position="10"/>
        <end position="124"/>
    </location>
</feature>
<dbReference type="SUPFAM" id="SSF55785">
    <property type="entry name" value="PYP-like sensor domain (PAS domain)"/>
    <property type="match status" value="1"/>
</dbReference>
<dbReference type="SUPFAM" id="SSF55874">
    <property type="entry name" value="ATPase domain of HSP90 chaperone/DNA topoisomerase II/histidine kinase"/>
    <property type="match status" value="1"/>
</dbReference>
<keyword evidence="3 9" id="KW-0597">Phosphoprotein</keyword>
<dbReference type="Gene3D" id="3.30.565.10">
    <property type="entry name" value="Histidine kinase-like ATPase, C-terminal domain"/>
    <property type="match status" value="1"/>
</dbReference>
<proteinExistence type="predicted"/>
<evidence type="ECO:0000259" key="12">
    <source>
        <dbReference type="PROSITE" id="PS50112"/>
    </source>
</evidence>
<dbReference type="PRINTS" id="PR00344">
    <property type="entry name" value="BCTRLSENSOR"/>
</dbReference>
<dbReference type="InterPro" id="IPR001789">
    <property type="entry name" value="Sig_transdc_resp-reg_receiver"/>
</dbReference>
<gene>
    <name evidence="13" type="ORF">DSCW_60700</name>
</gene>
<dbReference type="PROSITE" id="PS50109">
    <property type="entry name" value="HIS_KIN"/>
    <property type="match status" value="1"/>
</dbReference>
<dbReference type="InterPro" id="IPR011006">
    <property type="entry name" value="CheY-like_superfamily"/>
</dbReference>
<evidence type="ECO:0000256" key="9">
    <source>
        <dbReference type="PROSITE-ProRule" id="PRU00169"/>
    </source>
</evidence>
<dbReference type="InterPro" id="IPR035965">
    <property type="entry name" value="PAS-like_dom_sf"/>
</dbReference>
<dbReference type="EC" id="2.7.13.3" evidence="2"/>
<dbReference type="SUPFAM" id="SSF47384">
    <property type="entry name" value="Homodimeric domain of signal transducing histidine kinase"/>
    <property type="match status" value="1"/>
</dbReference>
<dbReference type="InterPro" id="IPR003661">
    <property type="entry name" value="HisK_dim/P_dom"/>
</dbReference>
<dbReference type="InterPro" id="IPR003594">
    <property type="entry name" value="HATPase_dom"/>
</dbReference>
<dbReference type="Gene3D" id="3.30.450.20">
    <property type="entry name" value="PAS domain"/>
    <property type="match status" value="1"/>
</dbReference>
<evidence type="ECO:0000259" key="11">
    <source>
        <dbReference type="PROSITE" id="PS50110"/>
    </source>
</evidence>
<evidence type="ECO:0000256" key="6">
    <source>
        <dbReference type="ARBA" id="ARBA00022777"/>
    </source>
</evidence>
<name>A0A5K7ZG19_9BACT</name>
<dbReference type="Proteomes" id="UP000427769">
    <property type="component" value="Chromosome"/>
</dbReference>
<dbReference type="SMART" id="SM00387">
    <property type="entry name" value="HATPase_c"/>
    <property type="match status" value="1"/>
</dbReference>
<dbReference type="Pfam" id="PF02518">
    <property type="entry name" value="HATPase_c"/>
    <property type="match status" value="1"/>
</dbReference>
<evidence type="ECO:0000256" key="1">
    <source>
        <dbReference type="ARBA" id="ARBA00000085"/>
    </source>
</evidence>
<dbReference type="InterPro" id="IPR005467">
    <property type="entry name" value="His_kinase_dom"/>
</dbReference>
<evidence type="ECO:0000256" key="8">
    <source>
        <dbReference type="ARBA" id="ARBA00023012"/>
    </source>
</evidence>
<dbReference type="Pfam" id="PF00512">
    <property type="entry name" value="HisKA"/>
    <property type="match status" value="1"/>
</dbReference>
<dbReference type="InterPro" id="IPR013767">
    <property type="entry name" value="PAS_fold"/>
</dbReference>
<dbReference type="InterPro" id="IPR036890">
    <property type="entry name" value="HATPase_C_sf"/>
</dbReference>
<dbReference type="Pfam" id="PF00072">
    <property type="entry name" value="Response_reg"/>
    <property type="match status" value="1"/>
</dbReference>
<dbReference type="GO" id="GO:0006355">
    <property type="term" value="P:regulation of DNA-templated transcription"/>
    <property type="evidence" value="ECO:0007669"/>
    <property type="project" value="InterPro"/>
</dbReference>
<organism evidence="13 14">
    <name type="scientific">Desulfosarcina widdelii</name>
    <dbReference type="NCBI Taxonomy" id="947919"/>
    <lineage>
        <taxon>Bacteria</taxon>
        <taxon>Pseudomonadati</taxon>
        <taxon>Thermodesulfobacteriota</taxon>
        <taxon>Desulfobacteria</taxon>
        <taxon>Desulfobacterales</taxon>
        <taxon>Desulfosarcinaceae</taxon>
        <taxon>Desulfosarcina</taxon>
    </lineage>
</organism>
<evidence type="ECO:0000256" key="5">
    <source>
        <dbReference type="ARBA" id="ARBA00022741"/>
    </source>
</evidence>
<keyword evidence="7" id="KW-0067">ATP-binding</keyword>
<dbReference type="OrthoDB" id="9805967at2"/>
<dbReference type="GO" id="GO:0000155">
    <property type="term" value="F:phosphorelay sensor kinase activity"/>
    <property type="evidence" value="ECO:0007669"/>
    <property type="project" value="InterPro"/>
</dbReference>
<evidence type="ECO:0000256" key="3">
    <source>
        <dbReference type="ARBA" id="ARBA00022553"/>
    </source>
</evidence>
<evidence type="ECO:0000256" key="7">
    <source>
        <dbReference type="ARBA" id="ARBA00022840"/>
    </source>
</evidence>
<feature type="domain" description="PAS" evidence="12">
    <location>
        <begin position="154"/>
        <end position="225"/>
    </location>
</feature>
<feature type="domain" description="Histidine kinase" evidence="10">
    <location>
        <begin position="300"/>
        <end position="518"/>
    </location>
</feature>
<evidence type="ECO:0000313" key="13">
    <source>
        <dbReference type="EMBL" id="BBO78653.1"/>
    </source>
</evidence>
<evidence type="ECO:0000313" key="14">
    <source>
        <dbReference type="Proteomes" id="UP000427769"/>
    </source>
</evidence>
<dbReference type="RefSeq" id="WP_155307270.1">
    <property type="nucleotide sequence ID" value="NZ_AP021875.1"/>
</dbReference>
<dbReference type="AlphaFoldDB" id="A0A5K7ZG19"/>
<dbReference type="SMART" id="SM00448">
    <property type="entry name" value="REC"/>
    <property type="match status" value="1"/>
</dbReference>
<dbReference type="NCBIfam" id="TIGR00229">
    <property type="entry name" value="sensory_box"/>
    <property type="match status" value="1"/>
</dbReference>
<keyword evidence="8" id="KW-0902">Two-component regulatory system</keyword>
<keyword evidence="4" id="KW-0808">Transferase</keyword>
<feature type="modified residue" description="4-aspartylphosphate" evidence="9">
    <location>
        <position position="59"/>
    </location>
</feature>
<dbReference type="EMBL" id="AP021875">
    <property type="protein sequence ID" value="BBO78653.1"/>
    <property type="molecule type" value="Genomic_DNA"/>
</dbReference>
<dbReference type="KEGG" id="dwd:DSCW_60700"/>
<dbReference type="CDD" id="cd00130">
    <property type="entry name" value="PAS"/>
    <property type="match status" value="1"/>
</dbReference>
<protein>
    <recommendedName>
        <fullName evidence="2">histidine kinase</fullName>
        <ecNumber evidence="2">2.7.13.3</ecNumber>
    </recommendedName>
</protein>
<dbReference type="SUPFAM" id="SSF52172">
    <property type="entry name" value="CheY-like"/>
    <property type="match status" value="1"/>
</dbReference>
<dbReference type="SMART" id="SM00091">
    <property type="entry name" value="PAS"/>
    <property type="match status" value="1"/>
</dbReference>
<dbReference type="GO" id="GO:0005524">
    <property type="term" value="F:ATP binding"/>
    <property type="evidence" value="ECO:0007669"/>
    <property type="project" value="UniProtKB-KW"/>
</dbReference>
<keyword evidence="6" id="KW-0418">Kinase</keyword>
<dbReference type="SMART" id="SM00388">
    <property type="entry name" value="HisKA"/>
    <property type="match status" value="1"/>
</dbReference>